<gene>
    <name evidence="2" type="ORF">E1809_08970</name>
</gene>
<dbReference type="PROSITE" id="PS51257">
    <property type="entry name" value="PROKAR_LIPOPROTEIN"/>
    <property type="match status" value="1"/>
</dbReference>
<keyword evidence="1" id="KW-0812">Transmembrane</keyword>
<sequence length="466" mass="49745">MLNSRISSPPKSGSVAQALLFCGAAAFACFCGISGTEPWVAPLGVLLILFPAFLIQWDRWQAEGSRWGGALLLYPMVFGVAYILGSLKLGQRGALGLDPDATQWWLYGLGLGCFMAGAAVTSKKAPRFGPRVIAPAEFNLGRLSAFAGLGLASVNFVTGGIPLLASNINAARFQENASVLGPITGIIVGVEQFALVVLVLDRWSRKRADRKISAFDTLLILVLLGFLLASGSRTFLILPIVAIVVAWLETRAVKAVTVLLVAVLGFAALTGFNYYRQQQSGTAEALNAALDQNGLGDYPLASGILSLQIGPRVFQASRDLIPDDVPFQNGQFFLADAAVLLRSGLPPSDSFTTQVITGRSYAQVGGSPPTVLGGLYIDGGVPLVIAGMLALGFITRRFRNGYLRRPNLYTAAAYGYWGTWMMHSIYNYVSLKPMVLAFLGLCLLGALTARSRKPLELPLPVPSSRQ</sequence>
<evidence type="ECO:0000256" key="1">
    <source>
        <dbReference type="SAM" id="Phobius"/>
    </source>
</evidence>
<reference evidence="2 3" key="1">
    <citation type="submission" date="2019-03" db="EMBL/GenBank/DDBJ databases">
        <title>Whole genome sequence of Arthrobacter sp JH1-1.</title>
        <authorList>
            <person name="Trinh H.N."/>
        </authorList>
    </citation>
    <scope>NUCLEOTIDE SEQUENCE [LARGE SCALE GENOMIC DNA]</scope>
    <source>
        <strain evidence="2 3">JH1-1</strain>
    </source>
</reference>
<organism evidence="2 3">
    <name type="scientific">Arthrobacter terricola</name>
    <dbReference type="NCBI Taxonomy" id="2547396"/>
    <lineage>
        <taxon>Bacteria</taxon>
        <taxon>Bacillati</taxon>
        <taxon>Actinomycetota</taxon>
        <taxon>Actinomycetes</taxon>
        <taxon>Micrococcales</taxon>
        <taxon>Micrococcaceae</taxon>
        <taxon>Arthrobacter</taxon>
    </lineage>
</organism>
<feature type="transmembrane region" description="Helical" evidence="1">
    <location>
        <begin position="375"/>
        <end position="395"/>
    </location>
</feature>
<proteinExistence type="predicted"/>
<dbReference type="AlphaFoldDB" id="A0A4V6PIH6"/>
<feature type="transmembrane region" description="Helical" evidence="1">
    <location>
        <begin position="38"/>
        <end position="55"/>
    </location>
</feature>
<comment type="caution">
    <text evidence="2">The sequence shown here is derived from an EMBL/GenBank/DDBJ whole genome shotgun (WGS) entry which is preliminary data.</text>
</comment>
<protein>
    <submittedName>
        <fullName evidence="2">Oligosaccharide repeat unit polymerase</fullName>
    </submittedName>
</protein>
<feature type="transmembrane region" description="Helical" evidence="1">
    <location>
        <begin position="143"/>
        <end position="165"/>
    </location>
</feature>
<feature type="transmembrane region" description="Helical" evidence="1">
    <location>
        <begin position="177"/>
        <end position="200"/>
    </location>
</feature>
<dbReference type="Proteomes" id="UP000295511">
    <property type="component" value="Unassembled WGS sequence"/>
</dbReference>
<feature type="transmembrane region" description="Helical" evidence="1">
    <location>
        <begin position="104"/>
        <end position="122"/>
    </location>
</feature>
<keyword evidence="1" id="KW-1133">Transmembrane helix</keyword>
<dbReference type="EMBL" id="SMRU01000009">
    <property type="protein sequence ID" value="TDF96844.1"/>
    <property type="molecule type" value="Genomic_DNA"/>
</dbReference>
<evidence type="ECO:0000313" key="2">
    <source>
        <dbReference type="EMBL" id="TDF96844.1"/>
    </source>
</evidence>
<feature type="transmembrane region" description="Helical" evidence="1">
    <location>
        <begin position="257"/>
        <end position="275"/>
    </location>
</feature>
<keyword evidence="1" id="KW-0472">Membrane</keyword>
<dbReference type="RefSeq" id="WP_133203893.1">
    <property type="nucleotide sequence ID" value="NZ_SMRU01000009.1"/>
</dbReference>
<name>A0A4V6PIH6_9MICC</name>
<feature type="transmembrane region" description="Helical" evidence="1">
    <location>
        <begin position="431"/>
        <end position="449"/>
    </location>
</feature>
<keyword evidence="3" id="KW-1185">Reference proteome</keyword>
<evidence type="ECO:0000313" key="3">
    <source>
        <dbReference type="Proteomes" id="UP000295511"/>
    </source>
</evidence>
<feature type="transmembrane region" description="Helical" evidence="1">
    <location>
        <begin position="67"/>
        <end position="84"/>
    </location>
</feature>
<accession>A0A4V6PIH6</accession>